<proteinExistence type="predicted"/>
<evidence type="ECO:0000313" key="2">
    <source>
        <dbReference type="Proteomes" id="UP000276128"/>
    </source>
</evidence>
<protein>
    <recommendedName>
        <fullName evidence="3">DUF559 domain-containing protein</fullName>
    </recommendedName>
</protein>
<reference evidence="1 2" key="1">
    <citation type="submission" date="2018-12" db="EMBL/GenBank/DDBJ databases">
        <title>Bacillus ochoae sp. nov., Paenibacillus whitsoniae sp. nov., Paenibacillus spiritus sp. nov. Isolated from the Mars Exploration Rover during spacecraft assembly.</title>
        <authorList>
            <person name="Seuylemezian A."/>
            <person name="Vaishampayan P."/>
        </authorList>
    </citation>
    <scope>NUCLEOTIDE SEQUENCE [LARGE SCALE GENOMIC DNA]</scope>
    <source>
        <strain evidence="1 2">MER 54</strain>
    </source>
</reference>
<organism evidence="1 2">
    <name type="scientific">Paenibacillus whitsoniae</name>
    <dbReference type="NCBI Taxonomy" id="2496558"/>
    <lineage>
        <taxon>Bacteria</taxon>
        <taxon>Bacillati</taxon>
        <taxon>Bacillota</taxon>
        <taxon>Bacilli</taxon>
        <taxon>Bacillales</taxon>
        <taxon>Paenibacillaceae</taxon>
        <taxon>Paenibacillus</taxon>
    </lineage>
</organism>
<comment type="caution">
    <text evidence="1">The sequence shown here is derived from an EMBL/GenBank/DDBJ whole genome shotgun (WGS) entry which is preliminary data.</text>
</comment>
<keyword evidence="2" id="KW-1185">Reference proteome</keyword>
<name>A0A430J511_9BACL</name>
<dbReference type="AlphaFoldDB" id="A0A430J511"/>
<dbReference type="SUPFAM" id="SSF46785">
    <property type="entry name" value="Winged helix' DNA-binding domain"/>
    <property type="match status" value="1"/>
</dbReference>
<evidence type="ECO:0000313" key="1">
    <source>
        <dbReference type="EMBL" id="RTE02656.1"/>
    </source>
</evidence>
<dbReference type="Proteomes" id="UP000276128">
    <property type="component" value="Unassembled WGS sequence"/>
</dbReference>
<dbReference type="EMBL" id="RXHU01000113">
    <property type="protein sequence ID" value="RTE02656.1"/>
    <property type="molecule type" value="Genomic_DNA"/>
</dbReference>
<dbReference type="Gene3D" id="1.10.10.10">
    <property type="entry name" value="Winged helix-like DNA-binding domain superfamily/Winged helix DNA-binding domain"/>
    <property type="match status" value="1"/>
</dbReference>
<gene>
    <name evidence="1" type="ORF">EJQ19_29085</name>
</gene>
<evidence type="ECO:0008006" key="3">
    <source>
        <dbReference type="Google" id="ProtNLM"/>
    </source>
</evidence>
<dbReference type="OrthoDB" id="2677830at2"/>
<dbReference type="InterPro" id="IPR036390">
    <property type="entry name" value="WH_DNA-bd_sf"/>
</dbReference>
<accession>A0A430J511</accession>
<dbReference type="InterPro" id="IPR036388">
    <property type="entry name" value="WH-like_DNA-bd_sf"/>
</dbReference>
<sequence>MPFEDTYQQFMEEHIARRKGERRSRLERGPFHAEKLFLQQVWFPLMGNLQHLHPEYEVMDWRGRSYFGDFAYLPGLAEVKFMLEVKGYGPHVQELDRKGYCDELNRETFLQALGFRVVSFAYDDVAYRPGLCMNLLQMLLGRFHAAASPVDRAVLAEKEILRLLHQQASPLRPVDVERHFGINHRTALRLLQSLCAKGWLHPISRTSGGKIVQYGLVRGVLLYVD</sequence>